<evidence type="ECO:0000313" key="2">
    <source>
        <dbReference type="EMBL" id="MBA1157217.1"/>
    </source>
</evidence>
<keyword evidence="1" id="KW-0812">Transmembrane</keyword>
<dbReference type="Proteomes" id="UP000572984">
    <property type="component" value="Unassembled WGS sequence"/>
</dbReference>
<gene>
    <name evidence="2" type="ORF">H0S73_13875</name>
</gene>
<comment type="caution">
    <text evidence="2">The sequence shown here is derived from an EMBL/GenBank/DDBJ whole genome shotgun (WGS) entry which is preliminary data.</text>
</comment>
<dbReference type="EMBL" id="JACDXJ010000001">
    <property type="protein sequence ID" value="MBA1157217.1"/>
    <property type="molecule type" value="Genomic_DNA"/>
</dbReference>
<feature type="transmembrane region" description="Helical" evidence="1">
    <location>
        <begin position="26"/>
        <end position="43"/>
    </location>
</feature>
<dbReference type="AlphaFoldDB" id="A0A838BNV1"/>
<proteinExistence type="predicted"/>
<keyword evidence="1" id="KW-1133">Transmembrane helix</keyword>
<evidence type="ECO:0000256" key="1">
    <source>
        <dbReference type="SAM" id="Phobius"/>
    </source>
</evidence>
<protein>
    <submittedName>
        <fullName evidence="2">Uncharacterized protein</fullName>
    </submittedName>
</protein>
<keyword evidence="1" id="KW-0472">Membrane</keyword>
<organism evidence="2 3">
    <name type="scientific">Microvirga mediterraneensis</name>
    <dbReference type="NCBI Taxonomy" id="2754695"/>
    <lineage>
        <taxon>Bacteria</taxon>
        <taxon>Pseudomonadati</taxon>
        <taxon>Pseudomonadota</taxon>
        <taxon>Alphaproteobacteria</taxon>
        <taxon>Hyphomicrobiales</taxon>
        <taxon>Methylobacteriaceae</taxon>
        <taxon>Microvirga</taxon>
    </lineage>
</organism>
<reference evidence="2 3" key="1">
    <citation type="submission" date="2020-07" db="EMBL/GenBank/DDBJ databases">
        <title>Draft genome and description of Microvirga mediterraneensis Marseille-Q2068 sp. nov.</title>
        <authorList>
            <person name="Boxberger M."/>
        </authorList>
    </citation>
    <scope>NUCLEOTIDE SEQUENCE [LARGE SCALE GENOMIC DNA]</scope>
    <source>
        <strain evidence="2 3">Marseille-Q2068</strain>
    </source>
</reference>
<accession>A0A838BNV1</accession>
<sequence length="51" mass="5633">MPVDLPPKKKSALSAEATFNLLLDRSLNWLAVVVVIALLLWVYKLGLMPLA</sequence>
<dbReference type="RefSeq" id="WP_181052712.1">
    <property type="nucleotide sequence ID" value="NZ_JACDXJ010000001.1"/>
</dbReference>
<evidence type="ECO:0000313" key="3">
    <source>
        <dbReference type="Proteomes" id="UP000572984"/>
    </source>
</evidence>
<keyword evidence="3" id="KW-1185">Reference proteome</keyword>
<name>A0A838BNV1_9HYPH</name>